<evidence type="ECO:0008006" key="2">
    <source>
        <dbReference type="Google" id="ProtNLM"/>
    </source>
</evidence>
<dbReference type="AlphaFoldDB" id="A0AB39SFK2"/>
<gene>
    <name evidence="1" type="ORF">AB5J50_38045</name>
</gene>
<dbReference type="RefSeq" id="WP_369263202.1">
    <property type="nucleotide sequence ID" value="NZ_CP163440.1"/>
</dbReference>
<reference evidence="1" key="1">
    <citation type="submission" date="2024-07" db="EMBL/GenBank/DDBJ databases">
        <authorList>
            <person name="Yu S.T."/>
        </authorList>
    </citation>
    <scope>NUCLEOTIDE SEQUENCE</scope>
    <source>
        <strain evidence="1">R35</strain>
    </source>
</reference>
<dbReference type="Gene3D" id="1.10.1200.10">
    <property type="entry name" value="ACP-like"/>
    <property type="match status" value="1"/>
</dbReference>
<name>A0AB39SFK2_9ACTN</name>
<dbReference type="InterPro" id="IPR036736">
    <property type="entry name" value="ACP-like_sf"/>
</dbReference>
<proteinExistence type="predicted"/>
<evidence type="ECO:0000313" key="1">
    <source>
        <dbReference type="EMBL" id="XDQ66208.1"/>
    </source>
</evidence>
<organism evidence="1">
    <name type="scientific">Streptomyces sp. R35</name>
    <dbReference type="NCBI Taxonomy" id="3238630"/>
    <lineage>
        <taxon>Bacteria</taxon>
        <taxon>Bacillati</taxon>
        <taxon>Actinomycetota</taxon>
        <taxon>Actinomycetes</taxon>
        <taxon>Kitasatosporales</taxon>
        <taxon>Streptomycetaceae</taxon>
        <taxon>Streptomyces</taxon>
    </lineage>
</organism>
<dbReference type="SUPFAM" id="SSF47336">
    <property type="entry name" value="ACP-like"/>
    <property type="match status" value="1"/>
</dbReference>
<protein>
    <recommendedName>
        <fullName evidence="2">Carrier domain-containing protein</fullName>
    </recommendedName>
</protein>
<accession>A0AB39SFK2</accession>
<sequence length="90" mass="9803">MPEERTSVDSPEVSAEQDLAQRILDLWYESLGPDADISQGFIENGGDSFKAVLLAHQLFELTGEEIDYLDILEASDAAALQGAVRAVRHG</sequence>
<dbReference type="EMBL" id="CP163440">
    <property type="protein sequence ID" value="XDQ66208.1"/>
    <property type="molecule type" value="Genomic_DNA"/>
</dbReference>